<dbReference type="InterPro" id="IPR029068">
    <property type="entry name" value="Glyas_Bleomycin-R_OHBP_Dase"/>
</dbReference>
<dbReference type="Gene3D" id="3.10.180.10">
    <property type="entry name" value="2,3-Dihydroxybiphenyl 1,2-Dioxygenase, domain 1"/>
    <property type="match status" value="2"/>
</dbReference>
<dbReference type="InterPro" id="IPR037523">
    <property type="entry name" value="VOC_core"/>
</dbReference>
<reference evidence="3" key="1">
    <citation type="journal article" date="2019" name="Int. J. Syst. Evol. Microbiol.">
        <title>The Global Catalogue of Microorganisms (GCM) 10K type strain sequencing project: providing services to taxonomists for standard genome sequencing and annotation.</title>
        <authorList>
            <consortium name="The Broad Institute Genomics Platform"/>
            <consortium name="The Broad Institute Genome Sequencing Center for Infectious Disease"/>
            <person name="Wu L."/>
            <person name="Ma J."/>
        </authorList>
    </citation>
    <scope>NUCLEOTIDE SEQUENCE [LARGE SCALE GENOMIC DNA]</scope>
    <source>
        <strain evidence="3">JCM 17933</strain>
    </source>
</reference>
<dbReference type="SUPFAM" id="SSF54593">
    <property type="entry name" value="Glyoxalase/Bleomycin resistance protein/Dihydroxybiphenyl dioxygenase"/>
    <property type="match status" value="2"/>
</dbReference>
<keyword evidence="3" id="KW-1185">Reference proteome</keyword>
<dbReference type="EMBL" id="BAABHF010000022">
    <property type="protein sequence ID" value="GAA4497636.1"/>
    <property type="molecule type" value="Genomic_DNA"/>
</dbReference>
<dbReference type="PANTHER" id="PTHR35908">
    <property type="entry name" value="HYPOTHETICAL FUSION PROTEIN"/>
    <property type="match status" value="1"/>
</dbReference>
<dbReference type="PROSITE" id="PS51819">
    <property type="entry name" value="VOC"/>
    <property type="match status" value="1"/>
</dbReference>
<organism evidence="2 3">
    <name type="scientific">Actinoallomurus oryzae</name>
    <dbReference type="NCBI Taxonomy" id="502180"/>
    <lineage>
        <taxon>Bacteria</taxon>
        <taxon>Bacillati</taxon>
        <taxon>Actinomycetota</taxon>
        <taxon>Actinomycetes</taxon>
        <taxon>Streptosporangiales</taxon>
        <taxon>Thermomonosporaceae</taxon>
        <taxon>Actinoallomurus</taxon>
    </lineage>
</organism>
<dbReference type="Proteomes" id="UP001500503">
    <property type="component" value="Unassembled WGS sequence"/>
</dbReference>
<dbReference type="CDD" id="cd06587">
    <property type="entry name" value="VOC"/>
    <property type="match status" value="1"/>
</dbReference>
<evidence type="ECO:0000313" key="2">
    <source>
        <dbReference type="EMBL" id="GAA4497636.1"/>
    </source>
</evidence>
<protein>
    <recommendedName>
        <fullName evidence="1">VOC domain-containing protein</fullName>
    </recommendedName>
</protein>
<dbReference type="Pfam" id="PF18029">
    <property type="entry name" value="Glyoxalase_6"/>
    <property type="match status" value="2"/>
</dbReference>
<proteinExistence type="predicted"/>
<evidence type="ECO:0000259" key="1">
    <source>
        <dbReference type="PROSITE" id="PS51819"/>
    </source>
</evidence>
<accession>A0ABP8Q5H4</accession>
<dbReference type="PANTHER" id="PTHR35908:SF1">
    <property type="entry name" value="CONSERVED PROTEIN"/>
    <property type="match status" value="1"/>
</dbReference>
<evidence type="ECO:0000313" key="3">
    <source>
        <dbReference type="Proteomes" id="UP001500503"/>
    </source>
</evidence>
<feature type="domain" description="VOC" evidence="1">
    <location>
        <begin position="4"/>
        <end position="130"/>
    </location>
</feature>
<sequence>MIAELKTVAFDAPDIAAEAGFYAALAGWTQSYAEDDWITMRTPDGWRIAFQLAPDHVAPRWPDPAAPQQAHLDLRVPDIDAAADKAVSLGATPLRRDERRHTLADPAGHPFDLCAKEDDPNTTVMGVMLDCPDTKVLSTFYSELLGKPITHEAPGVAMIGEDGKMPVLFQQIEDYRRPRWPDPAAPQQVHFDLLVERADLESAEQAALAIGATRLPGEGDDWRVYADPVGKPFCLTWTESSE</sequence>
<gene>
    <name evidence="2" type="ORF">GCM10023191_041450</name>
</gene>
<name>A0ABP8Q5H4_9ACTN</name>
<dbReference type="InterPro" id="IPR041581">
    <property type="entry name" value="Glyoxalase_6"/>
</dbReference>
<comment type="caution">
    <text evidence="2">The sequence shown here is derived from an EMBL/GenBank/DDBJ whole genome shotgun (WGS) entry which is preliminary data.</text>
</comment>
<dbReference type="RefSeq" id="WP_345466073.1">
    <property type="nucleotide sequence ID" value="NZ_BAABHF010000022.1"/>
</dbReference>